<reference evidence="1 2" key="1">
    <citation type="journal article" date="2019" name="Nat. Ecol. Evol.">
        <title>Megaphylogeny resolves global patterns of mushroom evolution.</title>
        <authorList>
            <person name="Varga T."/>
            <person name="Krizsan K."/>
            <person name="Foldi C."/>
            <person name="Dima B."/>
            <person name="Sanchez-Garcia M."/>
            <person name="Sanchez-Ramirez S."/>
            <person name="Szollosi G.J."/>
            <person name="Szarkandi J.G."/>
            <person name="Papp V."/>
            <person name="Albert L."/>
            <person name="Andreopoulos W."/>
            <person name="Angelini C."/>
            <person name="Antonin V."/>
            <person name="Barry K.W."/>
            <person name="Bougher N.L."/>
            <person name="Buchanan P."/>
            <person name="Buyck B."/>
            <person name="Bense V."/>
            <person name="Catcheside P."/>
            <person name="Chovatia M."/>
            <person name="Cooper J."/>
            <person name="Damon W."/>
            <person name="Desjardin D."/>
            <person name="Finy P."/>
            <person name="Geml J."/>
            <person name="Haridas S."/>
            <person name="Hughes K."/>
            <person name="Justo A."/>
            <person name="Karasinski D."/>
            <person name="Kautmanova I."/>
            <person name="Kiss B."/>
            <person name="Kocsube S."/>
            <person name="Kotiranta H."/>
            <person name="LaButti K.M."/>
            <person name="Lechner B.E."/>
            <person name="Liimatainen K."/>
            <person name="Lipzen A."/>
            <person name="Lukacs Z."/>
            <person name="Mihaltcheva S."/>
            <person name="Morgado L.N."/>
            <person name="Niskanen T."/>
            <person name="Noordeloos M.E."/>
            <person name="Ohm R.A."/>
            <person name="Ortiz-Santana B."/>
            <person name="Ovrebo C."/>
            <person name="Racz N."/>
            <person name="Riley R."/>
            <person name="Savchenko A."/>
            <person name="Shiryaev A."/>
            <person name="Soop K."/>
            <person name="Spirin V."/>
            <person name="Szebenyi C."/>
            <person name="Tomsovsky M."/>
            <person name="Tulloss R.E."/>
            <person name="Uehling J."/>
            <person name="Grigoriev I.V."/>
            <person name="Vagvolgyi C."/>
            <person name="Papp T."/>
            <person name="Martin F.M."/>
            <person name="Miettinen O."/>
            <person name="Hibbett D.S."/>
            <person name="Nagy L.G."/>
        </authorList>
    </citation>
    <scope>NUCLEOTIDE SEQUENCE [LARGE SCALE GENOMIC DNA]</scope>
    <source>
        <strain evidence="1 2">CBS 962.96</strain>
    </source>
</reference>
<sequence length="204" mass="23103">MGVVGLRHNRTFIYWSLLKSTNVRSNISIPVAQPRYSISIPVVKPKYGISIPVAKTRYGISIPVAKPRYGISIPVAKPRYGTQEYSERHLAFADQPVLDDTLNQLQLTFDSLTIDQSLVPSYVESPATAELSLSSNVPMSVPTFHFRLIQLQLASQWSLPKSTNQSTMTLDPVYQYQSPSPDLVYQYQLPSPDPVYQYWLSSWY</sequence>
<dbReference type="Proteomes" id="UP000297245">
    <property type="component" value="Unassembled WGS sequence"/>
</dbReference>
<keyword evidence="2" id="KW-1185">Reference proteome</keyword>
<protein>
    <submittedName>
        <fullName evidence="1">Uncharacterized protein</fullName>
    </submittedName>
</protein>
<evidence type="ECO:0000313" key="2">
    <source>
        <dbReference type="Proteomes" id="UP000297245"/>
    </source>
</evidence>
<proteinExistence type="predicted"/>
<name>A0A4S8M151_DENBC</name>
<dbReference type="AlphaFoldDB" id="A0A4S8M151"/>
<dbReference type="EMBL" id="ML179202">
    <property type="protein sequence ID" value="THU95338.1"/>
    <property type="molecule type" value="Genomic_DNA"/>
</dbReference>
<organism evidence="1 2">
    <name type="scientific">Dendrothele bispora (strain CBS 962.96)</name>
    <dbReference type="NCBI Taxonomy" id="1314807"/>
    <lineage>
        <taxon>Eukaryota</taxon>
        <taxon>Fungi</taxon>
        <taxon>Dikarya</taxon>
        <taxon>Basidiomycota</taxon>
        <taxon>Agaricomycotina</taxon>
        <taxon>Agaricomycetes</taxon>
        <taxon>Agaricomycetidae</taxon>
        <taxon>Agaricales</taxon>
        <taxon>Agaricales incertae sedis</taxon>
        <taxon>Dendrothele</taxon>
    </lineage>
</organism>
<accession>A0A4S8M151</accession>
<gene>
    <name evidence="1" type="ORF">K435DRAFT_798218</name>
</gene>
<evidence type="ECO:0000313" key="1">
    <source>
        <dbReference type="EMBL" id="THU95338.1"/>
    </source>
</evidence>